<keyword evidence="5 9" id="KW-0812">Transmembrane</keyword>
<evidence type="ECO:0000259" key="10">
    <source>
        <dbReference type="PROSITE" id="PS50263"/>
    </source>
</evidence>
<comment type="similarity">
    <text evidence="2 9">Belongs to the CN hydrolase family. Apolipoprotein N-acyltransferase subfamily.</text>
</comment>
<evidence type="ECO:0000256" key="5">
    <source>
        <dbReference type="ARBA" id="ARBA00022692"/>
    </source>
</evidence>
<evidence type="ECO:0000256" key="3">
    <source>
        <dbReference type="ARBA" id="ARBA00022475"/>
    </source>
</evidence>
<evidence type="ECO:0000313" key="11">
    <source>
        <dbReference type="EMBL" id="GLQ27484.1"/>
    </source>
</evidence>
<feature type="transmembrane region" description="Helical" evidence="9">
    <location>
        <begin position="86"/>
        <end position="108"/>
    </location>
</feature>
<dbReference type="EC" id="2.3.1.269" evidence="9"/>
<reference evidence="11" key="2">
    <citation type="submission" date="2023-01" db="EMBL/GenBank/DDBJ databases">
        <title>Draft genome sequence of Sulfitobacter pacificus strain NBRC 109915.</title>
        <authorList>
            <person name="Sun Q."/>
            <person name="Mori K."/>
        </authorList>
    </citation>
    <scope>NUCLEOTIDE SEQUENCE</scope>
    <source>
        <strain evidence="11">NBRC 109915</strain>
    </source>
</reference>
<dbReference type="CDD" id="cd07571">
    <property type="entry name" value="ALP_N-acyl_transferase"/>
    <property type="match status" value="1"/>
</dbReference>
<comment type="caution">
    <text evidence="11">The sequence shown here is derived from an EMBL/GenBank/DDBJ whole genome shotgun (WGS) entry which is preliminary data.</text>
</comment>
<dbReference type="InterPro" id="IPR003010">
    <property type="entry name" value="C-N_Hydrolase"/>
</dbReference>
<feature type="transmembrane region" description="Helical" evidence="9">
    <location>
        <begin position="120"/>
        <end position="144"/>
    </location>
</feature>
<keyword evidence="8 9" id="KW-0012">Acyltransferase</keyword>
<evidence type="ECO:0000256" key="8">
    <source>
        <dbReference type="ARBA" id="ARBA00023315"/>
    </source>
</evidence>
<dbReference type="PANTHER" id="PTHR38686:SF1">
    <property type="entry name" value="APOLIPOPROTEIN N-ACYLTRANSFERASE"/>
    <property type="match status" value="1"/>
</dbReference>
<dbReference type="NCBIfam" id="TIGR00546">
    <property type="entry name" value="lnt"/>
    <property type="match status" value="1"/>
</dbReference>
<comment type="subcellular location">
    <subcellularLocation>
        <location evidence="1 9">Cell membrane</location>
        <topology evidence="1 9">Multi-pass membrane protein</topology>
    </subcellularLocation>
</comment>
<dbReference type="InterPro" id="IPR045378">
    <property type="entry name" value="LNT_N"/>
</dbReference>
<organism evidence="11 12">
    <name type="scientific">Sulfitobacter pacificus</name>
    <dbReference type="NCBI Taxonomy" id="1499314"/>
    <lineage>
        <taxon>Bacteria</taxon>
        <taxon>Pseudomonadati</taxon>
        <taxon>Pseudomonadota</taxon>
        <taxon>Alphaproteobacteria</taxon>
        <taxon>Rhodobacterales</taxon>
        <taxon>Roseobacteraceae</taxon>
        <taxon>Sulfitobacter</taxon>
    </lineage>
</organism>
<evidence type="ECO:0000256" key="2">
    <source>
        <dbReference type="ARBA" id="ARBA00010065"/>
    </source>
</evidence>
<dbReference type="HAMAP" id="MF_01148">
    <property type="entry name" value="Lnt"/>
    <property type="match status" value="1"/>
</dbReference>
<comment type="catalytic activity">
    <reaction evidence="9">
        <text>N-terminal S-1,2-diacyl-sn-glyceryl-L-cysteinyl-[lipoprotein] + a glycerophospholipid = N-acyl-S-1,2-diacyl-sn-glyceryl-L-cysteinyl-[lipoprotein] + a 2-acyl-sn-glycero-3-phospholipid + H(+)</text>
        <dbReference type="Rhea" id="RHEA:48228"/>
        <dbReference type="Rhea" id="RHEA-COMP:14681"/>
        <dbReference type="Rhea" id="RHEA-COMP:14684"/>
        <dbReference type="ChEBI" id="CHEBI:15378"/>
        <dbReference type="ChEBI" id="CHEBI:136912"/>
        <dbReference type="ChEBI" id="CHEBI:140656"/>
        <dbReference type="ChEBI" id="CHEBI:140657"/>
        <dbReference type="ChEBI" id="CHEBI:140660"/>
        <dbReference type="EC" id="2.3.1.269"/>
    </reaction>
</comment>
<evidence type="ECO:0000256" key="4">
    <source>
        <dbReference type="ARBA" id="ARBA00022679"/>
    </source>
</evidence>
<evidence type="ECO:0000256" key="9">
    <source>
        <dbReference type="HAMAP-Rule" id="MF_01148"/>
    </source>
</evidence>
<dbReference type="RefSeq" id="WP_284373527.1">
    <property type="nucleotide sequence ID" value="NZ_BSNL01000001.1"/>
</dbReference>
<gene>
    <name evidence="9 11" type="primary">lnt</name>
    <name evidence="11" type="ORF">GCM10007927_22870</name>
</gene>
<evidence type="ECO:0000256" key="7">
    <source>
        <dbReference type="ARBA" id="ARBA00023136"/>
    </source>
</evidence>
<evidence type="ECO:0000256" key="1">
    <source>
        <dbReference type="ARBA" id="ARBA00004651"/>
    </source>
</evidence>
<keyword evidence="12" id="KW-1185">Reference proteome</keyword>
<feature type="transmembrane region" description="Helical" evidence="9">
    <location>
        <begin position="55"/>
        <end position="74"/>
    </location>
</feature>
<name>A0ABQ5VKB2_9RHOB</name>
<dbReference type="Gene3D" id="3.60.110.10">
    <property type="entry name" value="Carbon-nitrogen hydrolase"/>
    <property type="match status" value="1"/>
</dbReference>
<feature type="transmembrane region" description="Helical" evidence="9">
    <location>
        <begin position="188"/>
        <end position="206"/>
    </location>
</feature>
<protein>
    <recommendedName>
        <fullName evidence="9">Apolipoprotein N-acyltransferase</fullName>
        <shortName evidence="9">ALP N-acyltransferase</shortName>
        <ecNumber evidence="9">2.3.1.269</ecNumber>
    </recommendedName>
</protein>
<sequence length="501" mass="53735">MTPRLTGWRQPCLAAALGVIAAFGQAPYDQPLILMVALAGALYFFAQAKSLRQAALFGWAFGTGYFAHALHWIVSPFMVDVARHGWMAPFALLFLAAGLALFWGLAFWGARRLSRETSWAVVLTLPAVELIRGYLFTGFPWAMISQSLVDTSGGQALAWIGPYALNLLMVAVAVAVSQSAQDWASRTLRFGAVLLGLGAVTLPVMSPDARLTAHTIRLIQPNAAQRVKWDPAQIPVFFDRQLGLTAALPKEGDPAPDLVLWSETAIPWVLDLAAPALDQIAQAGGTAPVALGVQRRDAQNYFNSMVVLDRVGNVAQTYDKHHLVPFGEYMPFANFFARVGVFGLAQRALGGYAAGPGAQVLDFGEMGRALPLICYEAVFPHDANAATERPDFLIQITNDAWFGKAAGPRQHLAQARMRAIEQGLPLARAANTGISAMIDPYGRLLASLPLNQAGFVDAALPQPLAPTIYSRAGDLPFAIVLLLGLVAASISARSREGGLKN</sequence>
<reference evidence="11" key="1">
    <citation type="journal article" date="2014" name="Int. J. Syst. Evol. Microbiol.">
        <title>Complete genome of a new Firmicutes species belonging to the dominant human colonic microbiota ('Ruminococcus bicirculans') reveals two chromosomes and a selective capacity to utilize plant glucans.</title>
        <authorList>
            <consortium name="NISC Comparative Sequencing Program"/>
            <person name="Wegmann U."/>
            <person name="Louis P."/>
            <person name="Goesmann A."/>
            <person name="Henrissat B."/>
            <person name="Duncan S.H."/>
            <person name="Flint H.J."/>
        </authorList>
    </citation>
    <scope>NUCLEOTIDE SEQUENCE</scope>
    <source>
        <strain evidence="11">NBRC 109915</strain>
    </source>
</reference>
<dbReference type="InterPro" id="IPR036526">
    <property type="entry name" value="C-N_Hydrolase_sf"/>
</dbReference>
<accession>A0ABQ5VKB2</accession>
<keyword evidence="6 9" id="KW-1133">Transmembrane helix</keyword>
<evidence type="ECO:0000256" key="6">
    <source>
        <dbReference type="ARBA" id="ARBA00022989"/>
    </source>
</evidence>
<dbReference type="InterPro" id="IPR004563">
    <property type="entry name" value="Apolipo_AcylTrfase"/>
</dbReference>
<dbReference type="Proteomes" id="UP001161388">
    <property type="component" value="Unassembled WGS sequence"/>
</dbReference>
<dbReference type="SUPFAM" id="SSF56317">
    <property type="entry name" value="Carbon-nitrogen hydrolase"/>
    <property type="match status" value="1"/>
</dbReference>
<comment type="function">
    <text evidence="9">Catalyzes the phospholipid dependent N-acylation of the N-terminal cysteine of apolipoprotein, the last step in lipoprotein maturation.</text>
</comment>
<dbReference type="Pfam" id="PF20154">
    <property type="entry name" value="LNT_N"/>
    <property type="match status" value="1"/>
</dbReference>
<dbReference type="PROSITE" id="PS50263">
    <property type="entry name" value="CN_HYDROLASE"/>
    <property type="match status" value="1"/>
</dbReference>
<feature type="transmembrane region" description="Helical" evidence="9">
    <location>
        <begin position="31"/>
        <end position="48"/>
    </location>
</feature>
<keyword evidence="4 9" id="KW-0808">Transferase</keyword>
<proteinExistence type="inferred from homology"/>
<feature type="domain" description="CN hydrolase" evidence="10">
    <location>
        <begin position="219"/>
        <end position="462"/>
    </location>
</feature>
<dbReference type="EMBL" id="BSNL01000001">
    <property type="protein sequence ID" value="GLQ27484.1"/>
    <property type="molecule type" value="Genomic_DNA"/>
</dbReference>
<keyword evidence="7 9" id="KW-0472">Membrane</keyword>
<evidence type="ECO:0000313" key="12">
    <source>
        <dbReference type="Proteomes" id="UP001161388"/>
    </source>
</evidence>
<keyword evidence="3 9" id="KW-1003">Cell membrane</keyword>
<feature type="transmembrane region" description="Helical" evidence="9">
    <location>
        <begin position="156"/>
        <end position="176"/>
    </location>
</feature>
<dbReference type="Pfam" id="PF00795">
    <property type="entry name" value="CN_hydrolase"/>
    <property type="match status" value="1"/>
</dbReference>
<dbReference type="PANTHER" id="PTHR38686">
    <property type="entry name" value="APOLIPOPROTEIN N-ACYLTRANSFERASE"/>
    <property type="match status" value="1"/>
</dbReference>
<comment type="pathway">
    <text evidence="9">Protein modification; lipoprotein biosynthesis (N-acyl transfer).</text>
</comment>